<accession>A0A2I0X6V5</accession>
<keyword evidence="1" id="KW-0472">Membrane</keyword>
<evidence type="ECO:0000313" key="2">
    <source>
        <dbReference type="EMBL" id="PKU83644.1"/>
    </source>
</evidence>
<proteinExistence type="predicted"/>
<sequence length="116" mass="13593">MLLKTVAKMILRILTLRSLRRPNWSSLTFNVKKRLIRSRRLPLSSWRKGTIILVIFMPWIARSVLLMVFIKLTVVMVLLLRMVMRLLPLLLIFFNITLIKISVLPPLMIILLSSVK</sequence>
<gene>
    <name evidence="2" type="ORF">MA16_Dca020861</name>
</gene>
<dbReference type="AlphaFoldDB" id="A0A2I0X6V5"/>
<evidence type="ECO:0000256" key="1">
    <source>
        <dbReference type="SAM" id="Phobius"/>
    </source>
</evidence>
<keyword evidence="3" id="KW-1185">Reference proteome</keyword>
<feature type="transmembrane region" description="Helical" evidence="1">
    <location>
        <begin position="49"/>
        <end position="80"/>
    </location>
</feature>
<dbReference type="EMBL" id="KZ502086">
    <property type="protein sequence ID" value="PKU83644.1"/>
    <property type="molecule type" value="Genomic_DNA"/>
</dbReference>
<protein>
    <submittedName>
        <fullName evidence="2">Uncharacterized protein</fullName>
    </submittedName>
</protein>
<name>A0A2I0X6V5_9ASPA</name>
<keyword evidence="1" id="KW-1133">Transmembrane helix</keyword>
<reference evidence="2 3" key="2">
    <citation type="journal article" date="2017" name="Nature">
        <title>The Apostasia genome and the evolution of orchids.</title>
        <authorList>
            <person name="Zhang G.Q."/>
            <person name="Liu K.W."/>
            <person name="Li Z."/>
            <person name="Lohaus R."/>
            <person name="Hsiao Y.Y."/>
            <person name="Niu S.C."/>
            <person name="Wang J.Y."/>
            <person name="Lin Y.C."/>
            <person name="Xu Q."/>
            <person name="Chen L.J."/>
            <person name="Yoshida K."/>
            <person name="Fujiwara S."/>
            <person name="Wang Z.W."/>
            <person name="Zhang Y.Q."/>
            <person name="Mitsuda N."/>
            <person name="Wang M."/>
            <person name="Liu G.H."/>
            <person name="Pecoraro L."/>
            <person name="Huang H.X."/>
            <person name="Xiao X.J."/>
            <person name="Lin M."/>
            <person name="Wu X.Y."/>
            <person name="Wu W.L."/>
            <person name="Chen Y.Y."/>
            <person name="Chang S.B."/>
            <person name="Sakamoto S."/>
            <person name="Ohme-Takagi M."/>
            <person name="Yagi M."/>
            <person name="Zeng S.J."/>
            <person name="Shen C.Y."/>
            <person name="Yeh C.M."/>
            <person name="Luo Y.B."/>
            <person name="Tsai W.C."/>
            <person name="Van de Peer Y."/>
            <person name="Liu Z.J."/>
        </authorList>
    </citation>
    <scope>NUCLEOTIDE SEQUENCE [LARGE SCALE GENOMIC DNA]</scope>
    <source>
        <tissue evidence="2">The whole plant</tissue>
    </source>
</reference>
<dbReference type="Proteomes" id="UP000233837">
    <property type="component" value="Unassembled WGS sequence"/>
</dbReference>
<evidence type="ECO:0000313" key="3">
    <source>
        <dbReference type="Proteomes" id="UP000233837"/>
    </source>
</evidence>
<reference evidence="2 3" key="1">
    <citation type="journal article" date="2016" name="Sci. Rep.">
        <title>The Dendrobium catenatum Lindl. genome sequence provides insights into polysaccharide synthase, floral development and adaptive evolution.</title>
        <authorList>
            <person name="Zhang G.Q."/>
            <person name="Xu Q."/>
            <person name="Bian C."/>
            <person name="Tsai W.C."/>
            <person name="Yeh C.M."/>
            <person name="Liu K.W."/>
            <person name="Yoshida K."/>
            <person name="Zhang L.S."/>
            <person name="Chang S.B."/>
            <person name="Chen F."/>
            <person name="Shi Y."/>
            <person name="Su Y.Y."/>
            <person name="Zhang Y.Q."/>
            <person name="Chen L.J."/>
            <person name="Yin Y."/>
            <person name="Lin M."/>
            <person name="Huang H."/>
            <person name="Deng H."/>
            <person name="Wang Z.W."/>
            <person name="Zhu S.L."/>
            <person name="Zhao X."/>
            <person name="Deng C."/>
            <person name="Niu S.C."/>
            <person name="Huang J."/>
            <person name="Wang M."/>
            <person name="Liu G.H."/>
            <person name="Yang H.J."/>
            <person name="Xiao X.J."/>
            <person name="Hsiao Y.Y."/>
            <person name="Wu W.L."/>
            <person name="Chen Y.Y."/>
            <person name="Mitsuda N."/>
            <person name="Ohme-Takagi M."/>
            <person name="Luo Y.B."/>
            <person name="Van de Peer Y."/>
            <person name="Liu Z.J."/>
        </authorList>
    </citation>
    <scope>NUCLEOTIDE SEQUENCE [LARGE SCALE GENOMIC DNA]</scope>
    <source>
        <tissue evidence="2">The whole plant</tissue>
    </source>
</reference>
<organism evidence="2 3">
    <name type="scientific">Dendrobium catenatum</name>
    <dbReference type="NCBI Taxonomy" id="906689"/>
    <lineage>
        <taxon>Eukaryota</taxon>
        <taxon>Viridiplantae</taxon>
        <taxon>Streptophyta</taxon>
        <taxon>Embryophyta</taxon>
        <taxon>Tracheophyta</taxon>
        <taxon>Spermatophyta</taxon>
        <taxon>Magnoliopsida</taxon>
        <taxon>Liliopsida</taxon>
        <taxon>Asparagales</taxon>
        <taxon>Orchidaceae</taxon>
        <taxon>Epidendroideae</taxon>
        <taxon>Malaxideae</taxon>
        <taxon>Dendrobiinae</taxon>
        <taxon>Dendrobium</taxon>
    </lineage>
</organism>
<keyword evidence="1" id="KW-0812">Transmembrane</keyword>
<feature type="transmembrane region" description="Helical" evidence="1">
    <location>
        <begin position="86"/>
        <end position="112"/>
    </location>
</feature>